<dbReference type="Gene3D" id="3.40.50.2300">
    <property type="match status" value="2"/>
</dbReference>
<keyword evidence="2 3" id="KW-0732">Signal</keyword>
<dbReference type="InterPro" id="IPR028082">
    <property type="entry name" value="Peripla_BP_I"/>
</dbReference>
<dbReference type="RefSeq" id="WP_102662040.1">
    <property type="nucleotide sequence ID" value="NZ_JAVDSJ010000001.1"/>
</dbReference>
<evidence type="ECO:0000256" key="3">
    <source>
        <dbReference type="SAM" id="SignalP"/>
    </source>
</evidence>
<accession>A0ABU1PA61</accession>
<dbReference type="InterPro" id="IPR051010">
    <property type="entry name" value="BCAA_transport"/>
</dbReference>
<evidence type="ECO:0000256" key="1">
    <source>
        <dbReference type="ARBA" id="ARBA00010062"/>
    </source>
</evidence>
<keyword evidence="6" id="KW-1185">Reference proteome</keyword>
<dbReference type="CDD" id="cd06329">
    <property type="entry name" value="PBP1_SBP-like"/>
    <property type="match status" value="1"/>
</dbReference>
<proteinExistence type="inferred from homology"/>
<sequence>MSKNYIGVSLSSLSSPSSLTSLSALVLAAIACPAQAAAPLKIALVETLSGPQASTGLLYRAAVKYEMDRINAAGGWNGQAVQLAEYDNQGGPAGASDKVKAAIAAGAQIIIQGSSSAVSGQITEDVRKHNLRNAGKEVLFMNMGGEALELTGDKCHFYHFRFTTNAVIRVKTLVPAMKEAKELGNKVYAMNQNYSWGIDMDKAIKDDAAAGGYTVVESTLHDVNKIQDFSPYVAKIKASGADTVLTGNWSNDLLLLMKATRAAGLKVRFGTVFLDQPGNIGNAGDTALGHFISHAFNIETNKATEEFATDYKAKTGHFPTFIEPQTVFGMQMLGEALKQVKPSGDKINVTELAKALEKVRIETPMGETSIRAADHQVVLPIVVSRVEKNVKYKVDDTDMGFKVIKKFSGEDAVNPVQTSCKMQRPS</sequence>
<comment type="caution">
    <text evidence="5">The sequence shown here is derived from an EMBL/GenBank/DDBJ whole genome shotgun (WGS) entry which is preliminary data.</text>
</comment>
<gene>
    <name evidence="5" type="ORF">J2W50_000984</name>
</gene>
<dbReference type="Pfam" id="PF13458">
    <property type="entry name" value="Peripla_BP_6"/>
    <property type="match status" value="1"/>
</dbReference>
<dbReference type="PANTHER" id="PTHR30483">
    <property type="entry name" value="LEUCINE-SPECIFIC-BINDING PROTEIN"/>
    <property type="match status" value="1"/>
</dbReference>
<evidence type="ECO:0000313" key="5">
    <source>
        <dbReference type="EMBL" id="MDR6582809.1"/>
    </source>
</evidence>
<feature type="domain" description="Leucine-binding protein" evidence="4">
    <location>
        <begin position="39"/>
        <end position="388"/>
    </location>
</feature>
<feature type="chain" id="PRO_5046904088" evidence="3">
    <location>
        <begin position="37"/>
        <end position="426"/>
    </location>
</feature>
<dbReference type="PROSITE" id="PS51257">
    <property type="entry name" value="PROKAR_LIPOPROTEIN"/>
    <property type="match status" value="1"/>
</dbReference>
<evidence type="ECO:0000259" key="4">
    <source>
        <dbReference type="Pfam" id="PF13458"/>
    </source>
</evidence>
<reference evidence="5 6" key="1">
    <citation type="submission" date="2023-07" db="EMBL/GenBank/DDBJ databases">
        <title>Sorghum-associated microbial communities from plants grown in Nebraska, USA.</title>
        <authorList>
            <person name="Schachtman D."/>
        </authorList>
    </citation>
    <scope>NUCLEOTIDE SEQUENCE [LARGE SCALE GENOMIC DNA]</scope>
    <source>
        <strain evidence="5 6">596</strain>
    </source>
</reference>
<protein>
    <submittedName>
        <fullName evidence="5">Branched-chain amino acid transport system substrate-binding protein</fullName>
    </submittedName>
</protein>
<dbReference type="Proteomes" id="UP001260715">
    <property type="component" value="Unassembled WGS sequence"/>
</dbReference>
<dbReference type="SUPFAM" id="SSF53822">
    <property type="entry name" value="Periplasmic binding protein-like I"/>
    <property type="match status" value="1"/>
</dbReference>
<name>A0ABU1PA61_9BURK</name>
<evidence type="ECO:0000313" key="6">
    <source>
        <dbReference type="Proteomes" id="UP001260715"/>
    </source>
</evidence>
<dbReference type="EMBL" id="JAVDSJ010000001">
    <property type="protein sequence ID" value="MDR6582809.1"/>
    <property type="molecule type" value="Genomic_DNA"/>
</dbReference>
<feature type="signal peptide" evidence="3">
    <location>
        <begin position="1"/>
        <end position="36"/>
    </location>
</feature>
<organism evidence="5 6">
    <name type="scientific">Herbaspirillum frisingense</name>
    <dbReference type="NCBI Taxonomy" id="92645"/>
    <lineage>
        <taxon>Bacteria</taxon>
        <taxon>Pseudomonadati</taxon>
        <taxon>Pseudomonadota</taxon>
        <taxon>Betaproteobacteria</taxon>
        <taxon>Burkholderiales</taxon>
        <taxon>Oxalobacteraceae</taxon>
        <taxon>Herbaspirillum</taxon>
    </lineage>
</organism>
<dbReference type="InterPro" id="IPR028081">
    <property type="entry name" value="Leu-bd"/>
</dbReference>
<comment type="similarity">
    <text evidence="1">Belongs to the leucine-binding protein family.</text>
</comment>
<evidence type="ECO:0000256" key="2">
    <source>
        <dbReference type="ARBA" id="ARBA00022729"/>
    </source>
</evidence>
<dbReference type="PANTHER" id="PTHR30483:SF6">
    <property type="entry name" value="PERIPLASMIC BINDING PROTEIN OF ABC TRANSPORTER FOR NATURAL AMINO ACIDS"/>
    <property type="match status" value="1"/>
</dbReference>